<evidence type="ECO:0000256" key="5">
    <source>
        <dbReference type="ARBA" id="ARBA00023002"/>
    </source>
</evidence>
<feature type="domain" description="NADH:quinone oxidoreductase/Mrp antiporter transmembrane" evidence="9">
    <location>
        <begin position="141"/>
        <end position="446"/>
    </location>
</feature>
<comment type="subcellular location">
    <subcellularLocation>
        <location evidence="1">Cell membrane</location>
        <topology evidence="1">Multi-pass membrane protein</topology>
    </subcellularLocation>
    <subcellularLocation>
        <location evidence="7">Membrane</location>
        <topology evidence="7">Multi-pass membrane protein</topology>
    </subcellularLocation>
</comment>
<evidence type="ECO:0000259" key="9">
    <source>
        <dbReference type="Pfam" id="PF00361"/>
    </source>
</evidence>
<accession>A0A9X2BXW0</accession>
<keyword evidence="2" id="KW-1003">Cell membrane</keyword>
<evidence type="ECO:0000313" key="11">
    <source>
        <dbReference type="Proteomes" id="UP001139516"/>
    </source>
</evidence>
<evidence type="ECO:0000256" key="8">
    <source>
        <dbReference type="SAM" id="Phobius"/>
    </source>
</evidence>
<feature type="transmembrane region" description="Helical" evidence="8">
    <location>
        <begin position="557"/>
        <end position="577"/>
    </location>
</feature>
<evidence type="ECO:0000256" key="6">
    <source>
        <dbReference type="ARBA" id="ARBA00023136"/>
    </source>
</evidence>
<feature type="transmembrane region" description="Helical" evidence="8">
    <location>
        <begin position="366"/>
        <end position="388"/>
    </location>
</feature>
<gene>
    <name evidence="10" type="ORF">M0638_13425</name>
</gene>
<feature type="transmembrane region" description="Helical" evidence="8">
    <location>
        <begin position="36"/>
        <end position="60"/>
    </location>
</feature>
<keyword evidence="11" id="KW-1185">Reference proteome</keyword>
<dbReference type="InterPro" id="IPR001750">
    <property type="entry name" value="ND/Mrp_TM"/>
</dbReference>
<keyword evidence="4 8" id="KW-1133">Transmembrane helix</keyword>
<feature type="transmembrane region" description="Helical" evidence="8">
    <location>
        <begin position="409"/>
        <end position="432"/>
    </location>
</feature>
<feature type="transmembrane region" description="Helical" evidence="8">
    <location>
        <begin position="80"/>
        <end position="100"/>
    </location>
</feature>
<dbReference type="GO" id="GO:0016491">
    <property type="term" value="F:oxidoreductase activity"/>
    <property type="evidence" value="ECO:0007669"/>
    <property type="project" value="UniProtKB-KW"/>
</dbReference>
<evidence type="ECO:0000256" key="1">
    <source>
        <dbReference type="ARBA" id="ARBA00004651"/>
    </source>
</evidence>
<proteinExistence type="predicted"/>
<feature type="transmembrane region" description="Helical" evidence="8">
    <location>
        <begin position="331"/>
        <end position="354"/>
    </location>
</feature>
<name>A0A9X2BXW0_9PROT</name>
<protein>
    <submittedName>
        <fullName evidence="10">Hydrogenase 4 subunit B</fullName>
    </submittedName>
</protein>
<feature type="transmembrane region" description="Helical" evidence="8">
    <location>
        <begin position="175"/>
        <end position="199"/>
    </location>
</feature>
<feature type="transmembrane region" description="Helical" evidence="8">
    <location>
        <begin position="505"/>
        <end position="525"/>
    </location>
</feature>
<feature type="transmembrane region" description="Helical" evidence="8">
    <location>
        <begin position="237"/>
        <end position="260"/>
    </location>
</feature>
<feature type="transmembrane region" description="Helical" evidence="8">
    <location>
        <begin position="6"/>
        <end position="24"/>
    </location>
</feature>
<dbReference type="AlphaFoldDB" id="A0A9X2BXW0"/>
<comment type="caution">
    <text evidence="10">The sequence shown here is derived from an EMBL/GenBank/DDBJ whole genome shotgun (WGS) entry which is preliminary data.</text>
</comment>
<feature type="transmembrane region" description="Helical" evidence="8">
    <location>
        <begin position="452"/>
        <end position="485"/>
    </location>
</feature>
<dbReference type="PANTHER" id="PTHR42682:SF3">
    <property type="entry name" value="FORMATE HYDROGENLYASE SUBUNIT 3-RELATED"/>
    <property type="match status" value="1"/>
</dbReference>
<dbReference type="RefSeq" id="WP_248667507.1">
    <property type="nucleotide sequence ID" value="NZ_JALPRX010000057.1"/>
</dbReference>
<keyword evidence="5" id="KW-0560">Oxidoreductase</keyword>
<evidence type="ECO:0000256" key="2">
    <source>
        <dbReference type="ARBA" id="ARBA00022475"/>
    </source>
</evidence>
<dbReference type="Pfam" id="PF00361">
    <property type="entry name" value="Proton_antipo_M"/>
    <property type="match status" value="1"/>
</dbReference>
<reference evidence="10" key="1">
    <citation type="submission" date="2022-04" db="EMBL/GenBank/DDBJ databases">
        <title>Roseomonas acroporae sp. nov., isolated from coral Acropora digitifera.</title>
        <authorList>
            <person name="Sun H."/>
        </authorList>
    </citation>
    <scope>NUCLEOTIDE SEQUENCE</scope>
    <source>
        <strain evidence="10">NAR14</strain>
    </source>
</reference>
<dbReference type="GO" id="GO:0005886">
    <property type="term" value="C:plasma membrane"/>
    <property type="evidence" value="ECO:0007669"/>
    <property type="project" value="UniProtKB-SubCell"/>
</dbReference>
<sequence length="707" mass="71023">MLTAYVLLLAVLVGLALAAPFLAGRRHGSVALHAGGGLVALAMAALALAALLGVGAPHAGLTLPLGPPGGAASRLALDGLSAWFLLLLGLSGSATALFALGHALPRPNRRHHAAGPADRAPVLAAQPLFLAGMALTLLAADAYTLLAGFELMSLASWVLVAADHEVAENRAAARLYLIVAACGAVALILAFGLLGAGAATGTPAGASAGTPPGTPGGLGMDLAFAALRAAPPEGWRAVAVLLLVLAGAGAKAGLVPLHVWLPLAHPAAPSHVSALMSGAMTKVSLYVLARVALDLCGPAQPVWWGVPILAAGVAAALLGALRATQESDAKVLLACSTIENVGLVAAGLGLAAAFRGADLGPLAALAAGAALLHALNHGVFKTLLFLAAGEVLHGAATRRLDRMGGLIRTMPWTAACALVGIAAAAALPPLSGFASEWLLLQALLAAPRVGDLAFQLVAAAAAACIGLAVALASAAMVRLFGLAFLGRFRTPRAAGAEDGPPVARWALALPAALTVLLGLIPGPLLDLAVPALRPLVGGTGLPGPQAFSLAAAEGPRYLPLPLALLLGLAGGALVLLLRARSPAGVETGPAWDCGFIPPPAHLPFGDPLTQPDAAGFAQPLRRMLAGPLLRRADRDAPDRSSLDRPGHGPPALRDPAWVLLFVPAARLRDALAAQAERLRGFTIRRCLTLSFATLVLLLAAIAWLERG</sequence>
<dbReference type="Proteomes" id="UP001139516">
    <property type="component" value="Unassembled WGS sequence"/>
</dbReference>
<feature type="transmembrane region" description="Helical" evidence="8">
    <location>
        <begin position="301"/>
        <end position="319"/>
    </location>
</feature>
<dbReference type="EMBL" id="JALPRX010000057">
    <property type="protein sequence ID" value="MCK8785385.1"/>
    <property type="molecule type" value="Genomic_DNA"/>
</dbReference>
<evidence type="ECO:0000256" key="4">
    <source>
        <dbReference type="ARBA" id="ARBA00022989"/>
    </source>
</evidence>
<feature type="transmembrane region" description="Helical" evidence="8">
    <location>
        <begin position="686"/>
        <end position="704"/>
    </location>
</feature>
<dbReference type="InterPro" id="IPR052175">
    <property type="entry name" value="ComplexI-like_HydComp"/>
</dbReference>
<evidence type="ECO:0000256" key="7">
    <source>
        <dbReference type="RuleBase" id="RU000320"/>
    </source>
</evidence>
<keyword evidence="3 7" id="KW-0812">Transmembrane</keyword>
<dbReference type="PANTHER" id="PTHR42682">
    <property type="entry name" value="HYDROGENASE-4 COMPONENT F"/>
    <property type="match status" value="1"/>
</dbReference>
<evidence type="ECO:0000256" key="3">
    <source>
        <dbReference type="ARBA" id="ARBA00022692"/>
    </source>
</evidence>
<feature type="transmembrane region" description="Helical" evidence="8">
    <location>
        <begin position="120"/>
        <end position="139"/>
    </location>
</feature>
<keyword evidence="6 8" id="KW-0472">Membrane</keyword>
<organism evidence="10 11">
    <name type="scientific">Roseomonas acroporae</name>
    <dbReference type="NCBI Taxonomy" id="2937791"/>
    <lineage>
        <taxon>Bacteria</taxon>
        <taxon>Pseudomonadati</taxon>
        <taxon>Pseudomonadota</taxon>
        <taxon>Alphaproteobacteria</taxon>
        <taxon>Acetobacterales</taxon>
        <taxon>Roseomonadaceae</taxon>
        <taxon>Roseomonas</taxon>
    </lineage>
</organism>
<evidence type="ECO:0000313" key="10">
    <source>
        <dbReference type="EMBL" id="MCK8785385.1"/>
    </source>
</evidence>